<evidence type="ECO:0000313" key="3">
    <source>
        <dbReference type="Proteomes" id="UP000638981"/>
    </source>
</evidence>
<keyword evidence="1" id="KW-0732">Signal</keyword>
<name>A0A918TI79_9RHOB</name>
<dbReference type="EMBL" id="BMYJ01000002">
    <property type="protein sequence ID" value="GHC48944.1"/>
    <property type="molecule type" value="Genomic_DNA"/>
</dbReference>
<dbReference type="Proteomes" id="UP000638981">
    <property type="component" value="Unassembled WGS sequence"/>
</dbReference>
<gene>
    <name evidence="2" type="ORF">GCM10007315_08800</name>
</gene>
<reference evidence="2" key="1">
    <citation type="journal article" date="2014" name="Int. J. Syst. Evol. Microbiol.">
        <title>Complete genome sequence of Corynebacterium casei LMG S-19264T (=DSM 44701T), isolated from a smear-ripened cheese.</title>
        <authorList>
            <consortium name="US DOE Joint Genome Institute (JGI-PGF)"/>
            <person name="Walter F."/>
            <person name="Albersmeier A."/>
            <person name="Kalinowski J."/>
            <person name="Ruckert C."/>
        </authorList>
    </citation>
    <scope>NUCLEOTIDE SEQUENCE</scope>
    <source>
        <strain evidence="2">KCTC 23310</strain>
    </source>
</reference>
<comment type="caution">
    <text evidence="2">The sequence shown here is derived from an EMBL/GenBank/DDBJ whole genome shotgun (WGS) entry which is preliminary data.</text>
</comment>
<sequence length="397" mass="42714">MKRLIAAICLLASPAFAEDRQHGNVIFAVPPGWAMGSVSDGALTLRNTVDDGPCEYCTFRITEGLASKARLDTFLFSERFRFVEAEDRAGLEVLIEPEMTQENGHEMAMMGQKADSRLQILVAIRLEDRLELVVFEGPAYDAEDVEKTLTTFQNDGAALLGALRFVSEGAAPLMPAPKAGDLTGLYWGTRTGWTMQLDGMMRMEIYHRHLVFWENGLFYDGAPFEGVTNPPEAGALLGRGDMDFGSYAVSGSTVTLHFADGAVESLTLDGETLTGGDEVMHPVTPLADGARLDGMISHFFYTGFSPGSGLAGGMSSSSNTYFAPDGRYSGESFQGASASFDTGGGFTSAANKGDSGHYEIRDGLLFLKPLDGAARGPRLVFQSGDEILIGDQFLEKQ</sequence>
<reference evidence="2" key="2">
    <citation type="submission" date="2020-09" db="EMBL/GenBank/DDBJ databases">
        <authorList>
            <person name="Sun Q."/>
            <person name="Kim S."/>
        </authorList>
    </citation>
    <scope>NUCLEOTIDE SEQUENCE</scope>
    <source>
        <strain evidence="2">KCTC 23310</strain>
    </source>
</reference>
<evidence type="ECO:0000313" key="2">
    <source>
        <dbReference type="EMBL" id="GHC48944.1"/>
    </source>
</evidence>
<dbReference type="AlphaFoldDB" id="A0A918TI79"/>
<feature type="signal peptide" evidence="1">
    <location>
        <begin position="1"/>
        <end position="17"/>
    </location>
</feature>
<feature type="chain" id="PRO_5037540498" description="Lipocalin-like domain-containing protein" evidence="1">
    <location>
        <begin position="18"/>
        <end position="397"/>
    </location>
</feature>
<protein>
    <recommendedName>
        <fullName evidence="4">Lipocalin-like domain-containing protein</fullName>
    </recommendedName>
</protein>
<keyword evidence="3" id="KW-1185">Reference proteome</keyword>
<accession>A0A918TI79</accession>
<evidence type="ECO:0008006" key="4">
    <source>
        <dbReference type="Google" id="ProtNLM"/>
    </source>
</evidence>
<proteinExistence type="predicted"/>
<organism evidence="2 3">
    <name type="scientific">Neogemmobacter tilapiae</name>
    <dbReference type="NCBI Taxonomy" id="875041"/>
    <lineage>
        <taxon>Bacteria</taxon>
        <taxon>Pseudomonadati</taxon>
        <taxon>Pseudomonadota</taxon>
        <taxon>Alphaproteobacteria</taxon>
        <taxon>Rhodobacterales</taxon>
        <taxon>Paracoccaceae</taxon>
        <taxon>Neogemmobacter</taxon>
    </lineage>
</organism>
<evidence type="ECO:0000256" key="1">
    <source>
        <dbReference type="SAM" id="SignalP"/>
    </source>
</evidence>
<dbReference type="RefSeq" id="WP_189410407.1">
    <property type="nucleotide sequence ID" value="NZ_BMYJ01000002.1"/>
</dbReference>